<dbReference type="EMBL" id="KN826025">
    <property type="protein sequence ID" value="KIK80419.1"/>
    <property type="molecule type" value="Genomic_DNA"/>
</dbReference>
<dbReference type="Proteomes" id="UP000054538">
    <property type="component" value="Unassembled WGS sequence"/>
</dbReference>
<dbReference type="InterPro" id="IPR001810">
    <property type="entry name" value="F-box_dom"/>
</dbReference>
<keyword evidence="3" id="KW-1185">Reference proteome</keyword>
<dbReference type="Gene3D" id="1.20.1280.50">
    <property type="match status" value="1"/>
</dbReference>
<dbReference type="OrthoDB" id="2646305at2759"/>
<dbReference type="SUPFAM" id="SSF81383">
    <property type="entry name" value="F-box domain"/>
    <property type="match status" value="1"/>
</dbReference>
<dbReference type="InterPro" id="IPR036047">
    <property type="entry name" value="F-box-like_dom_sf"/>
</dbReference>
<feature type="domain" description="F-box" evidence="1">
    <location>
        <begin position="100"/>
        <end position="157"/>
    </location>
</feature>
<dbReference type="InParanoid" id="A0A0D0DGM5"/>
<organism evidence="2 3">
    <name type="scientific">Paxillus rubicundulus Ve08.2h10</name>
    <dbReference type="NCBI Taxonomy" id="930991"/>
    <lineage>
        <taxon>Eukaryota</taxon>
        <taxon>Fungi</taxon>
        <taxon>Dikarya</taxon>
        <taxon>Basidiomycota</taxon>
        <taxon>Agaricomycotina</taxon>
        <taxon>Agaricomycetes</taxon>
        <taxon>Agaricomycetidae</taxon>
        <taxon>Boletales</taxon>
        <taxon>Paxilineae</taxon>
        <taxon>Paxillaceae</taxon>
        <taxon>Paxillus</taxon>
    </lineage>
</organism>
<proteinExistence type="predicted"/>
<dbReference type="Pfam" id="PF12937">
    <property type="entry name" value="F-box-like"/>
    <property type="match status" value="1"/>
</dbReference>
<name>A0A0D0DGM5_9AGAM</name>
<evidence type="ECO:0000313" key="2">
    <source>
        <dbReference type="EMBL" id="KIK80419.1"/>
    </source>
</evidence>
<evidence type="ECO:0000313" key="3">
    <source>
        <dbReference type="Proteomes" id="UP000054538"/>
    </source>
</evidence>
<sequence>MTDTAYLMTFVPAFDRVEEAEVLFPVGADAYIVNSMSPPREAEYLSAQHALAQDNAKLQLLNDGIEECQQRIARAHADMCILERQRNATQHLMSIHRARLSPLRILPDELLQEIFKRCLPDTHYVVPNIRSAPLVLTQVCRRWRVVAQGTSELWSSIALRDLGVWNYEFYVDMVKRWLSHVRTRPLRMSITCPVHTDFGYDSNVLRSDIFNLVTAHESQLRDLRLNVNRTYLHHFVNNTTLPALECILISLHPKSRIGELPQPSAPVFHSAPNLKNVAFEGDGTSTHIIPPSISQQISHLSFDCNLLLDFTLLFQDFPHLQQLTVKLSISPDTLRIRLPPREGDMVVAHSLQRFEVCLDKGLLDFGSPLILDMLFA</sequence>
<dbReference type="STRING" id="930991.A0A0D0DGM5"/>
<dbReference type="AlphaFoldDB" id="A0A0D0DGM5"/>
<accession>A0A0D0DGM5</accession>
<dbReference type="PROSITE" id="PS50181">
    <property type="entry name" value="FBOX"/>
    <property type="match status" value="1"/>
</dbReference>
<gene>
    <name evidence="2" type="ORF">PAXRUDRAFT_238530</name>
</gene>
<dbReference type="HOGENOM" id="CLU_735888_0_0_1"/>
<protein>
    <recommendedName>
        <fullName evidence="1">F-box domain-containing protein</fullName>
    </recommendedName>
</protein>
<reference evidence="3" key="2">
    <citation type="submission" date="2015-01" db="EMBL/GenBank/DDBJ databases">
        <title>Evolutionary Origins and Diversification of the Mycorrhizal Mutualists.</title>
        <authorList>
            <consortium name="DOE Joint Genome Institute"/>
            <consortium name="Mycorrhizal Genomics Consortium"/>
            <person name="Kohler A."/>
            <person name="Kuo A."/>
            <person name="Nagy L.G."/>
            <person name="Floudas D."/>
            <person name="Copeland A."/>
            <person name="Barry K.W."/>
            <person name="Cichocki N."/>
            <person name="Veneault-Fourrey C."/>
            <person name="LaButti K."/>
            <person name="Lindquist E.A."/>
            <person name="Lipzen A."/>
            <person name="Lundell T."/>
            <person name="Morin E."/>
            <person name="Murat C."/>
            <person name="Riley R."/>
            <person name="Ohm R."/>
            <person name="Sun H."/>
            <person name="Tunlid A."/>
            <person name="Henrissat B."/>
            <person name="Grigoriev I.V."/>
            <person name="Hibbett D.S."/>
            <person name="Martin F."/>
        </authorList>
    </citation>
    <scope>NUCLEOTIDE SEQUENCE [LARGE SCALE GENOMIC DNA]</scope>
    <source>
        <strain evidence="3">Ve08.2h10</strain>
    </source>
</reference>
<reference evidence="2 3" key="1">
    <citation type="submission" date="2014-04" db="EMBL/GenBank/DDBJ databases">
        <authorList>
            <consortium name="DOE Joint Genome Institute"/>
            <person name="Kuo A."/>
            <person name="Kohler A."/>
            <person name="Jargeat P."/>
            <person name="Nagy L.G."/>
            <person name="Floudas D."/>
            <person name="Copeland A."/>
            <person name="Barry K.W."/>
            <person name="Cichocki N."/>
            <person name="Veneault-Fourrey C."/>
            <person name="LaButti K."/>
            <person name="Lindquist E.A."/>
            <person name="Lipzen A."/>
            <person name="Lundell T."/>
            <person name="Morin E."/>
            <person name="Murat C."/>
            <person name="Sun H."/>
            <person name="Tunlid A."/>
            <person name="Henrissat B."/>
            <person name="Grigoriev I.V."/>
            <person name="Hibbett D.S."/>
            <person name="Martin F."/>
            <person name="Nordberg H.P."/>
            <person name="Cantor M.N."/>
            <person name="Hua S.X."/>
        </authorList>
    </citation>
    <scope>NUCLEOTIDE SEQUENCE [LARGE SCALE GENOMIC DNA]</scope>
    <source>
        <strain evidence="2 3">Ve08.2h10</strain>
    </source>
</reference>
<evidence type="ECO:0000259" key="1">
    <source>
        <dbReference type="PROSITE" id="PS50181"/>
    </source>
</evidence>